<evidence type="ECO:0000313" key="1">
    <source>
        <dbReference type="EMBL" id="OZI53762.1"/>
    </source>
</evidence>
<proteinExistence type="predicted"/>
<comment type="caution">
    <text evidence="1">The sequence shown here is derived from an EMBL/GenBank/DDBJ whole genome shotgun (WGS) entry which is preliminary data.</text>
</comment>
<dbReference type="Proteomes" id="UP000216913">
    <property type="component" value="Unassembled WGS sequence"/>
</dbReference>
<sequence>MSNVYIDKRLDTSARLYCRMNFRELMELLEFEQVRFHGRNTVWPASQTLSAGLACGQAVQVPAVWRERLVPWRGQADLDGAQALIGMQRWFLGGEANAAATSSDAAPEGTVIVQSSVSAITEAALGAEGVRLVIAPVRYAAPNLLRNGIRRLPDLLTGPAQRRRDREARVVAIQETEPAPEALHLPPGEPAPARVRRALTFDLRTMIQGVAVLRDAPAHFHDLVSRVVQTRVWVGVGRL</sequence>
<organism evidence="1 2">
    <name type="scientific">Bordetella genomosp. 5</name>
    <dbReference type="NCBI Taxonomy" id="1395608"/>
    <lineage>
        <taxon>Bacteria</taxon>
        <taxon>Pseudomonadati</taxon>
        <taxon>Pseudomonadota</taxon>
        <taxon>Betaproteobacteria</taxon>
        <taxon>Burkholderiales</taxon>
        <taxon>Alcaligenaceae</taxon>
        <taxon>Bordetella</taxon>
    </lineage>
</organism>
<gene>
    <name evidence="1" type="ORF">CAL25_07340</name>
</gene>
<dbReference type="OrthoDB" id="8640227at2"/>
<evidence type="ECO:0000313" key="2">
    <source>
        <dbReference type="Proteomes" id="UP000216913"/>
    </source>
</evidence>
<dbReference type="AlphaFoldDB" id="A0A261TX74"/>
<protein>
    <submittedName>
        <fullName evidence="1">Uncharacterized protein</fullName>
    </submittedName>
</protein>
<accession>A0A261TX74</accession>
<dbReference type="RefSeq" id="WP_094799268.1">
    <property type="nucleotide sequence ID" value="NZ_NEVP01000004.1"/>
</dbReference>
<reference evidence="1 2" key="1">
    <citation type="submission" date="2017-05" db="EMBL/GenBank/DDBJ databases">
        <title>Complete and WGS of Bordetella genogroups.</title>
        <authorList>
            <person name="Spilker T."/>
            <person name="LiPuma J."/>
        </authorList>
    </citation>
    <scope>NUCLEOTIDE SEQUENCE [LARGE SCALE GENOMIC DNA]</scope>
    <source>
        <strain evidence="1 2">AU10456</strain>
    </source>
</reference>
<keyword evidence="2" id="KW-1185">Reference proteome</keyword>
<name>A0A261TX74_9BORD</name>
<dbReference type="EMBL" id="NEVP01000004">
    <property type="protein sequence ID" value="OZI53762.1"/>
    <property type="molecule type" value="Genomic_DNA"/>
</dbReference>